<evidence type="ECO:0000313" key="4">
    <source>
        <dbReference type="Proteomes" id="UP000003860"/>
    </source>
</evidence>
<reference evidence="3" key="2">
    <citation type="submission" date="2011-01" db="EMBL/GenBank/DDBJ databases">
        <title>The Non-contiguous Finished genome of Clostridium papyrosolvens.</title>
        <authorList>
            <person name="Lucas S."/>
            <person name="Copeland A."/>
            <person name="Lapidus A."/>
            <person name="Cheng J.-F."/>
            <person name="Goodwin L."/>
            <person name="Pitluck S."/>
            <person name="Misra M."/>
            <person name="Chertkov O."/>
            <person name="Detter J.C."/>
            <person name="Han C."/>
            <person name="Tapia R."/>
            <person name="Land M."/>
            <person name="Hauser L."/>
            <person name="Kyrpides N."/>
            <person name="Ivanova N."/>
            <person name="Pagani I."/>
            <person name="Mouttaki H."/>
            <person name="He Z."/>
            <person name="Zhou J."/>
            <person name="Hemme C.L."/>
            <person name="Woyke T."/>
        </authorList>
    </citation>
    <scope>NUCLEOTIDE SEQUENCE [LARGE SCALE GENOMIC DNA]</scope>
    <source>
        <strain evidence="3">DSM 2782</strain>
    </source>
</reference>
<dbReference type="GO" id="GO:0006633">
    <property type="term" value="P:fatty acid biosynthetic process"/>
    <property type="evidence" value="ECO:0007669"/>
    <property type="project" value="TreeGrafter"/>
</dbReference>
<organism evidence="3 4">
    <name type="scientific">Ruminiclostridium papyrosolvens DSM 2782</name>
    <dbReference type="NCBI Taxonomy" id="588581"/>
    <lineage>
        <taxon>Bacteria</taxon>
        <taxon>Bacillati</taxon>
        <taxon>Bacillota</taxon>
        <taxon>Clostridia</taxon>
        <taxon>Eubacteriales</taxon>
        <taxon>Oscillospiraceae</taxon>
        <taxon>Ruminiclostridium</taxon>
    </lineage>
</organism>
<evidence type="ECO:0000313" key="3">
    <source>
        <dbReference type="EMBL" id="EGD47230.1"/>
    </source>
</evidence>
<dbReference type="Proteomes" id="UP000003860">
    <property type="component" value="Unassembled WGS sequence"/>
</dbReference>
<dbReference type="PRINTS" id="PR00080">
    <property type="entry name" value="SDRFAMILY"/>
</dbReference>
<dbReference type="RefSeq" id="WP_004620341.1">
    <property type="nucleotide sequence ID" value="NZ_ACXX02000009.1"/>
</dbReference>
<dbReference type="OrthoDB" id="1738245at2"/>
<accession>F1TER4</accession>
<name>F1TER4_9FIRM</name>
<dbReference type="eggNOG" id="COG1028">
    <property type="taxonomic scope" value="Bacteria"/>
</dbReference>
<dbReference type="GO" id="GO:0005975">
    <property type="term" value="P:carbohydrate metabolic process"/>
    <property type="evidence" value="ECO:0007669"/>
    <property type="project" value="UniProtKB-ARBA"/>
</dbReference>
<dbReference type="InterPro" id="IPR036291">
    <property type="entry name" value="NAD(P)-bd_dom_sf"/>
</dbReference>
<reference evidence="3" key="1">
    <citation type="submission" date="2009-07" db="EMBL/GenBank/DDBJ databases">
        <authorList>
            <consortium name="US DOE Joint Genome Institute (JGI-PGF)"/>
            <person name="Lucas S."/>
            <person name="Copeland A."/>
            <person name="Lapidus A."/>
            <person name="Glavina del Rio T."/>
            <person name="Tice H."/>
            <person name="Bruce D."/>
            <person name="Goodwin L."/>
            <person name="Pitluck S."/>
            <person name="Larimer F."/>
            <person name="Land M.L."/>
            <person name="Mouttaki H."/>
            <person name="He Z."/>
            <person name="Zhou J."/>
            <person name="Hemme C.L."/>
        </authorList>
    </citation>
    <scope>NUCLEOTIDE SEQUENCE</scope>
    <source>
        <strain evidence="3">DSM 2782</strain>
    </source>
</reference>
<dbReference type="AlphaFoldDB" id="F1TER4"/>
<dbReference type="Pfam" id="PF13561">
    <property type="entry name" value="adh_short_C2"/>
    <property type="match status" value="1"/>
</dbReference>
<protein>
    <submittedName>
        <fullName evidence="3">Short-chain dehydrogenase/reductase SDR</fullName>
    </submittedName>
</protein>
<dbReference type="SUPFAM" id="SSF51735">
    <property type="entry name" value="NAD(P)-binding Rossmann-fold domains"/>
    <property type="match status" value="1"/>
</dbReference>
<sequence>MDLFDLTGKVAVVTGASSGLGVQFAKALARQGADLAIVARRLEKLNDVSEAIKKMGRKCLAFKCDVTNEQEVKDTVAAIIEKMGKIDILVNNAGVAEVVPAENHTTEQWNRVLDTNLTGVFMFAREAGKNMIENKYGRVINITSMFGHIANTATQNASYHASKGAVVNLTRALAAEWAKYGITVNAIGPGFFESEMTGDILSNQEFSNFVSFRCPMGRVGNMGELDSALVFLAANSSSYVTGQTVFVDGGWTAV</sequence>
<evidence type="ECO:0000256" key="1">
    <source>
        <dbReference type="ARBA" id="ARBA00006484"/>
    </source>
</evidence>
<dbReference type="EMBL" id="ACXX02000009">
    <property type="protein sequence ID" value="EGD47230.1"/>
    <property type="molecule type" value="Genomic_DNA"/>
</dbReference>
<dbReference type="GO" id="GO:0048038">
    <property type="term" value="F:quinone binding"/>
    <property type="evidence" value="ECO:0007669"/>
    <property type="project" value="TreeGrafter"/>
</dbReference>
<dbReference type="PRINTS" id="PR00081">
    <property type="entry name" value="GDHRDH"/>
</dbReference>
<gene>
    <name evidence="3" type="ORF">Cpap_1623</name>
</gene>
<dbReference type="PANTHER" id="PTHR42760">
    <property type="entry name" value="SHORT-CHAIN DEHYDROGENASES/REDUCTASES FAMILY MEMBER"/>
    <property type="match status" value="1"/>
</dbReference>
<evidence type="ECO:0000256" key="2">
    <source>
        <dbReference type="ARBA" id="ARBA00023002"/>
    </source>
</evidence>
<dbReference type="PANTHER" id="PTHR42760:SF133">
    <property type="entry name" value="3-OXOACYL-[ACYL-CARRIER-PROTEIN] REDUCTASE"/>
    <property type="match status" value="1"/>
</dbReference>
<comment type="similarity">
    <text evidence="1">Belongs to the short-chain dehydrogenases/reductases (SDR) family.</text>
</comment>
<keyword evidence="4" id="KW-1185">Reference proteome</keyword>
<dbReference type="FunFam" id="3.40.50.720:FF:000240">
    <property type="entry name" value="SDR family oxidoreductase"/>
    <property type="match status" value="1"/>
</dbReference>
<dbReference type="NCBIfam" id="NF006070">
    <property type="entry name" value="PRK08213.1"/>
    <property type="match status" value="1"/>
</dbReference>
<keyword evidence="2" id="KW-0560">Oxidoreductase</keyword>
<dbReference type="Gene3D" id="3.40.50.720">
    <property type="entry name" value="NAD(P)-binding Rossmann-like Domain"/>
    <property type="match status" value="1"/>
</dbReference>
<dbReference type="STRING" id="588581.Cpap_1623"/>
<dbReference type="InterPro" id="IPR002347">
    <property type="entry name" value="SDR_fam"/>
</dbReference>
<comment type="caution">
    <text evidence="3">The sequence shown here is derived from an EMBL/GenBank/DDBJ whole genome shotgun (WGS) entry which is preliminary data.</text>
</comment>
<dbReference type="GO" id="GO:0016616">
    <property type="term" value="F:oxidoreductase activity, acting on the CH-OH group of donors, NAD or NADP as acceptor"/>
    <property type="evidence" value="ECO:0007669"/>
    <property type="project" value="TreeGrafter"/>
</dbReference>
<proteinExistence type="inferred from homology"/>